<dbReference type="Proteomes" id="UP000540191">
    <property type="component" value="Unassembled WGS sequence"/>
</dbReference>
<dbReference type="GO" id="GO:0003700">
    <property type="term" value="F:DNA-binding transcription factor activity"/>
    <property type="evidence" value="ECO:0007669"/>
    <property type="project" value="InterPro"/>
</dbReference>
<dbReference type="InterPro" id="IPR000524">
    <property type="entry name" value="Tscrpt_reg_HTH_GntR"/>
</dbReference>
<keyword evidence="2 6" id="KW-0238">DNA-binding</keyword>
<dbReference type="SMART" id="SM00345">
    <property type="entry name" value="HTH_GNTR"/>
    <property type="match status" value="1"/>
</dbReference>
<dbReference type="EMBL" id="JACHNA010000001">
    <property type="protein sequence ID" value="MBB4735931.1"/>
    <property type="molecule type" value="Genomic_DNA"/>
</dbReference>
<evidence type="ECO:0000256" key="2">
    <source>
        <dbReference type="ARBA" id="ARBA00023125"/>
    </source>
</evidence>
<evidence type="ECO:0000313" key="7">
    <source>
        <dbReference type="Proteomes" id="UP000540191"/>
    </source>
</evidence>
<dbReference type="InterPro" id="IPR036390">
    <property type="entry name" value="WH_DNA-bd_sf"/>
</dbReference>
<keyword evidence="7" id="KW-1185">Reference proteome</keyword>
<dbReference type="SUPFAM" id="SSF48008">
    <property type="entry name" value="GntR ligand-binding domain-like"/>
    <property type="match status" value="1"/>
</dbReference>
<dbReference type="Pfam" id="PF00392">
    <property type="entry name" value="GntR"/>
    <property type="match status" value="1"/>
</dbReference>
<protein>
    <submittedName>
        <fullName evidence="6">DNA-binding GntR family transcriptional regulator</fullName>
    </submittedName>
</protein>
<dbReference type="Pfam" id="PF07729">
    <property type="entry name" value="FCD"/>
    <property type="match status" value="1"/>
</dbReference>
<dbReference type="SMART" id="SM00895">
    <property type="entry name" value="FCD"/>
    <property type="match status" value="1"/>
</dbReference>
<dbReference type="GO" id="GO:0003677">
    <property type="term" value="F:DNA binding"/>
    <property type="evidence" value="ECO:0007669"/>
    <property type="project" value="UniProtKB-KW"/>
</dbReference>
<dbReference type="PROSITE" id="PS50949">
    <property type="entry name" value="HTH_GNTR"/>
    <property type="match status" value="1"/>
</dbReference>
<dbReference type="PANTHER" id="PTHR43537:SF45">
    <property type="entry name" value="GNTR FAMILY REGULATORY PROTEIN"/>
    <property type="match status" value="1"/>
</dbReference>
<dbReference type="InterPro" id="IPR036388">
    <property type="entry name" value="WH-like_DNA-bd_sf"/>
</dbReference>
<dbReference type="InterPro" id="IPR011711">
    <property type="entry name" value="GntR_C"/>
</dbReference>
<sequence>MPVDPADSPLLPAPPTGLPEEGAGASAVDAVAAALRERIGLARLAPGARLGEVALAEELGVSRNSLREAFAQLVAENLLVRYPHRGVFVVQPGARDVEEIFRARRVIELGALQYGRLTSAQRQQLEYVVASVGAGVEVADDPRRLGDANQRLHTTIVGLLASADLDRLMASVLGRLRLSFQPMDVMTDLHLRFAERNRLLARLILTGDRQGAIEVLEPYLDEAEALVLDHIRER</sequence>
<dbReference type="PANTHER" id="PTHR43537">
    <property type="entry name" value="TRANSCRIPTIONAL REGULATOR, GNTR FAMILY"/>
    <property type="match status" value="1"/>
</dbReference>
<feature type="domain" description="HTH gntR-type" evidence="5">
    <location>
        <begin position="25"/>
        <end position="92"/>
    </location>
</feature>
<reference evidence="6 7" key="1">
    <citation type="submission" date="2020-08" db="EMBL/GenBank/DDBJ databases">
        <title>Sequencing the genomes of 1000 actinobacteria strains.</title>
        <authorList>
            <person name="Klenk H.-P."/>
        </authorList>
    </citation>
    <scope>NUCLEOTIDE SEQUENCE [LARGE SCALE GENOMIC DNA]</scope>
    <source>
        <strain evidence="6 7">DSM 23974</strain>
    </source>
</reference>
<keyword evidence="3" id="KW-0804">Transcription</keyword>
<dbReference type="Gene3D" id="1.10.10.10">
    <property type="entry name" value="Winged helix-like DNA-binding domain superfamily/Winged helix DNA-binding domain"/>
    <property type="match status" value="1"/>
</dbReference>
<evidence type="ECO:0000313" key="6">
    <source>
        <dbReference type="EMBL" id="MBB4735931.1"/>
    </source>
</evidence>
<gene>
    <name evidence="6" type="ORF">HDA30_001439</name>
</gene>
<accession>A0A7W7M3R1</accession>
<evidence type="ECO:0000256" key="4">
    <source>
        <dbReference type="SAM" id="MobiDB-lite"/>
    </source>
</evidence>
<evidence type="ECO:0000259" key="5">
    <source>
        <dbReference type="PROSITE" id="PS50949"/>
    </source>
</evidence>
<organism evidence="6 7">
    <name type="scientific">Micrococcus cohnii</name>
    <dbReference type="NCBI Taxonomy" id="993416"/>
    <lineage>
        <taxon>Bacteria</taxon>
        <taxon>Bacillati</taxon>
        <taxon>Actinomycetota</taxon>
        <taxon>Actinomycetes</taxon>
        <taxon>Micrococcales</taxon>
        <taxon>Micrococcaceae</taxon>
        <taxon>Micrococcus</taxon>
    </lineage>
</organism>
<dbReference type="CDD" id="cd07377">
    <property type="entry name" value="WHTH_GntR"/>
    <property type="match status" value="1"/>
</dbReference>
<dbReference type="Gene3D" id="1.20.120.530">
    <property type="entry name" value="GntR ligand-binding domain-like"/>
    <property type="match status" value="1"/>
</dbReference>
<feature type="compositionally biased region" description="Low complexity" evidence="4">
    <location>
        <begin position="1"/>
        <end position="10"/>
    </location>
</feature>
<evidence type="ECO:0000256" key="1">
    <source>
        <dbReference type="ARBA" id="ARBA00023015"/>
    </source>
</evidence>
<dbReference type="RefSeq" id="WP_158496417.1">
    <property type="nucleotide sequence ID" value="NZ_JACHNA010000001.1"/>
</dbReference>
<name>A0A7W7M3R1_9MICC</name>
<feature type="region of interest" description="Disordered" evidence="4">
    <location>
        <begin position="1"/>
        <end position="23"/>
    </location>
</feature>
<dbReference type="SUPFAM" id="SSF46785">
    <property type="entry name" value="Winged helix' DNA-binding domain"/>
    <property type="match status" value="1"/>
</dbReference>
<evidence type="ECO:0000256" key="3">
    <source>
        <dbReference type="ARBA" id="ARBA00023163"/>
    </source>
</evidence>
<proteinExistence type="predicted"/>
<keyword evidence="1" id="KW-0805">Transcription regulation</keyword>
<dbReference type="AlphaFoldDB" id="A0A7W7M3R1"/>
<comment type="caution">
    <text evidence="6">The sequence shown here is derived from an EMBL/GenBank/DDBJ whole genome shotgun (WGS) entry which is preliminary data.</text>
</comment>
<dbReference type="InterPro" id="IPR008920">
    <property type="entry name" value="TF_FadR/GntR_C"/>
</dbReference>